<dbReference type="GO" id="GO:0016405">
    <property type="term" value="F:CoA-ligase activity"/>
    <property type="evidence" value="ECO:0007669"/>
    <property type="project" value="TreeGrafter"/>
</dbReference>
<comment type="similarity">
    <text evidence="2">Belongs to the ATP-dependent AMP-binding enzyme family.</text>
</comment>
<dbReference type="Pfam" id="PF13193">
    <property type="entry name" value="AMP-binding_C"/>
    <property type="match status" value="1"/>
</dbReference>
<proteinExistence type="inferred from homology"/>
<organism evidence="7 8">
    <name type="scientific">Trichogramma brassicae</name>
    <dbReference type="NCBI Taxonomy" id="86971"/>
    <lineage>
        <taxon>Eukaryota</taxon>
        <taxon>Metazoa</taxon>
        <taxon>Ecdysozoa</taxon>
        <taxon>Arthropoda</taxon>
        <taxon>Hexapoda</taxon>
        <taxon>Insecta</taxon>
        <taxon>Pterygota</taxon>
        <taxon>Neoptera</taxon>
        <taxon>Endopterygota</taxon>
        <taxon>Hymenoptera</taxon>
        <taxon>Apocrita</taxon>
        <taxon>Proctotrupomorpha</taxon>
        <taxon>Chalcidoidea</taxon>
        <taxon>Trichogrammatidae</taxon>
        <taxon>Trichogramma</taxon>
    </lineage>
</organism>
<dbReference type="Proteomes" id="UP000479190">
    <property type="component" value="Unassembled WGS sequence"/>
</dbReference>
<dbReference type="PANTHER" id="PTHR24096:SF149">
    <property type="entry name" value="AMP-BINDING DOMAIN-CONTAINING PROTEIN-RELATED"/>
    <property type="match status" value="1"/>
</dbReference>
<evidence type="ECO:0000256" key="4">
    <source>
        <dbReference type="ARBA" id="ARBA00023140"/>
    </source>
</evidence>
<keyword evidence="3" id="KW-0436">Ligase</keyword>
<evidence type="ECO:0000256" key="3">
    <source>
        <dbReference type="ARBA" id="ARBA00022598"/>
    </source>
</evidence>
<evidence type="ECO:0000313" key="7">
    <source>
        <dbReference type="EMBL" id="CAB0034577.1"/>
    </source>
</evidence>
<name>A0A6H5I9E0_9HYME</name>
<dbReference type="GO" id="GO:0005777">
    <property type="term" value="C:peroxisome"/>
    <property type="evidence" value="ECO:0007669"/>
    <property type="project" value="UniProtKB-SubCell"/>
</dbReference>
<evidence type="ECO:0000256" key="2">
    <source>
        <dbReference type="ARBA" id="ARBA00006432"/>
    </source>
</evidence>
<dbReference type="InterPro" id="IPR000873">
    <property type="entry name" value="AMP-dep_synth/lig_dom"/>
</dbReference>
<evidence type="ECO:0000259" key="6">
    <source>
        <dbReference type="Pfam" id="PF13193"/>
    </source>
</evidence>
<comment type="subcellular location">
    <subcellularLocation>
        <location evidence="1">Peroxisome</location>
    </subcellularLocation>
</comment>
<dbReference type="Gene3D" id="3.40.50.12780">
    <property type="entry name" value="N-terminal domain of ligase-like"/>
    <property type="match status" value="1"/>
</dbReference>
<feature type="domain" description="AMP-dependent synthetase/ligase" evidence="5">
    <location>
        <begin position="3"/>
        <end position="339"/>
    </location>
</feature>
<dbReference type="Gene3D" id="3.30.300.30">
    <property type="match status" value="1"/>
</dbReference>
<sequence>MKDLSVRCALWLQKQGIGKDDIVASSTPLMMHDFVPMLSTFYVGAVFNPWYDQYSAAECRDLWALMEPKIMIATDKTIDLLASTAKEAKVDCKFVVIGESSKYPTLAQIMAEQSQEEVDAFVPVEYPMGSRQTAVVFFSSGTTGKQKGTMLTYEAMVNARFKHKYMPRDANYLFYSGKTWITGTHFHLYTIRNNATRLVAREFEAERACEIIEKYRVRWTFLTPTYLTKMYKADVLSRYDLSSLDAMLVGGSRCNSDVLVKFREALMPNGTIVSNSFGMTELGGAGAMQTPDSKIVHSVGDIVERVSMKVIDPETDQQLGPDEEGELCFMTENRMTAYYKNPAATKEVIDDDGWCRSGDLGYFTEDGEIVITSRRKEVIICQNDHVAPGIVEEILLKHPGVADAAVVPVPHSIDVERPMAFVVKTPESRVTAEELIELSASYATYYRLIGGVVFVESLPYTSTGKIALRKLKEMALKYAQ</sequence>
<dbReference type="InterPro" id="IPR045851">
    <property type="entry name" value="AMP-bd_C_sf"/>
</dbReference>
<protein>
    <recommendedName>
        <fullName evidence="9">AMP-dependent synthetase/ligase domain-containing protein</fullName>
    </recommendedName>
</protein>
<dbReference type="AlphaFoldDB" id="A0A6H5I9E0"/>
<dbReference type="Pfam" id="PF00501">
    <property type="entry name" value="AMP-binding"/>
    <property type="match status" value="1"/>
</dbReference>
<dbReference type="OrthoDB" id="10253869at2759"/>
<evidence type="ECO:0008006" key="9">
    <source>
        <dbReference type="Google" id="ProtNLM"/>
    </source>
</evidence>
<reference evidence="7 8" key="1">
    <citation type="submission" date="2020-02" db="EMBL/GenBank/DDBJ databases">
        <authorList>
            <person name="Ferguson B K."/>
        </authorList>
    </citation>
    <scope>NUCLEOTIDE SEQUENCE [LARGE SCALE GENOMIC DNA]</scope>
</reference>
<dbReference type="InterPro" id="IPR042099">
    <property type="entry name" value="ANL_N_sf"/>
</dbReference>
<keyword evidence="8" id="KW-1185">Reference proteome</keyword>
<dbReference type="EMBL" id="CADCXV010000747">
    <property type="protein sequence ID" value="CAB0034577.1"/>
    <property type="molecule type" value="Genomic_DNA"/>
</dbReference>
<accession>A0A6H5I9E0</accession>
<dbReference type="PANTHER" id="PTHR24096">
    <property type="entry name" value="LONG-CHAIN-FATTY-ACID--COA LIGASE"/>
    <property type="match status" value="1"/>
</dbReference>
<evidence type="ECO:0000256" key="1">
    <source>
        <dbReference type="ARBA" id="ARBA00004275"/>
    </source>
</evidence>
<gene>
    <name evidence="7" type="ORF">TBRA_LOCUS6475</name>
</gene>
<dbReference type="InterPro" id="IPR025110">
    <property type="entry name" value="AMP-bd_C"/>
</dbReference>
<evidence type="ECO:0000259" key="5">
    <source>
        <dbReference type="Pfam" id="PF00501"/>
    </source>
</evidence>
<dbReference type="SUPFAM" id="SSF56801">
    <property type="entry name" value="Acetyl-CoA synthetase-like"/>
    <property type="match status" value="1"/>
</dbReference>
<evidence type="ECO:0000313" key="8">
    <source>
        <dbReference type="Proteomes" id="UP000479190"/>
    </source>
</evidence>
<keyword evidence="4" id="KW-0576">Peroxisome</keyword>
<feature type="domain" description="AMP-binding enzyme C-terminal" evidence="6">
    <location>
        <begin position="391"/>
        <end position="465"/>
    </location>
</feature>